<dbReference type="AlphaFoldDB" id="A0A7C8JIR5"/>
<feature type="domain" description="TIM-barrel" evidence="1">
    <location>
        <begin position="47"/>
        <end position="106"/>
    </location>
</feature>
<dbReference type="Proteomes" id="UP000480548">
    <property type="component" value="Unassembled WGS sequence"/>
</dbReference>
<proteinExistence type="predicted"/>
<name>A0A7C8JIR5_ORBOL</name>
<evidence type="ECO:0000259" key="1">
    <source>
        <dbReference type="Pfam" id="PF09370"/>
    </source>
</evidence>
<reference evidence="2 3" key="1">
    <citation type="submission" date="2019-06" db="EMBL/GenBank/DDBJ databases">
        <authorList>
            <person name="Palmer J.M."/>
        </authorList>
    </citation>
    <scope>NUCLEOTIDE SEQUENCE [LARGE SCALE GENOMIC DNA]</scope>
    <source>
        <strain evidence="2 3">TWF703</strain>
    </source>
</reference>
<dbReference type="GO" id="GO:0003824">
    <property type="term" value="F:catalytic activity"/>
    <property type="evidence" value="ECO:0007669"/>
    <property type="project" value="InterPro"/>
</dbReference>
<evidence type="ECO:0000313" key="3">
    <source>
        <dbReference type="Proteomes" id="UP000480548"/>
    </source>
</evidence>
<dbReference type="Gene3D" id="3.20.20.70">
    <property type="entry name" value="Aldolase class I"/>
    <property type="match status" value="1"/>
</dbReference>
<dbReference type="Pfam" id="PF09370">
    <property type="entry name" value="PEP_hydrolase"/>
    <property type="match status" value="2"/>
</dbReference>
<dbReference type="PANTHER" id="PTHR31862:SF1">
    <property type="entry name" value="UPF0261 DOMAIN PROTEIN (AFU_ORTHOLOGUE AFUA_1G10120)"/>
    <property type="match status" value="1"/>
</dbReference>
<organism evidence="2 3">
    <name type="scientific">Orbilia oligospora</name>
    <name type="common">Nematode-trapping fungus</name>
    <name type="synonym">Arthrobotrys oligospora</name>
    <dbReference type="NCBI Taxonomy" id="2813651"/>
    <lineage>
        <taxon>Eukaryota</taxon>
        <taxon>Fungi</taxon>
        <taxon>Dikarya</taxon>
        <taxon>Ascomycota</taxon>
        <taxon>Pezizomycotina</taxon>
        <taxon>Orbiliomycetes</taxon>
        <taxon>Orbiliales</taxon>
        <taxon>Orbiliaceae</taxon>
        <taxon>Orbilia</taxon>
    </lineage>
</organism>
<comment type="caution">
    <text evidence="2">The sequence shown here is derived from an EMBL/GenBank/DDBJ whole genome shotgun (WGS) entry which is preliminary data.</text>
</comment>
<dbReference type="SUPFAM" id="SSF51621">
    <property type="entry name" value="Phosphoenolpyruvate/pyruvate domain"/>
    <property type="match status" value="2"/>
</dbReference>
<gene>
    <name evidence="2" type="ORF">TWF703_003564</name>
</gene>
<dbReference type="InterPro" id="IPR051353">
    <property type="entry name" value="Tobamovirus_resist_UPF0261"/>
</dbReference>
<dbReference type="InterPro" id="IPR015813">
    <property type="entry name" value="Pyrv/PenolPyrv_kinase-like_dom"/>
</dbReference>
<dbReference type="PIRSF" id="PIRSF034452">
    <property type="entry name" value="TIM-br_sig_trnsd"/>
    <property type="match status" value="1"/>
</dbReference>
<dbReference type="PANTHER" id="PTHR31862">
    <property type="entry name" value="UPF0261 DOMAIN PROTEIN (AFU_ORTHOLOGUE AFUA_1G10120)"/>
    <property type="match status" value="1"/>
</dbReference>
<evidence type="ECO:0000313" key="2">
    <source>
        <dbReference type="EMBL" id="KAF3119257.1"/>
    </source>
</evidence>
<accession>A0A7C8JIR5</accession>
<sequence>MSRPASRSEVLKRFRNSIHANQVIIGSGAGIYRQVSVKDSLVAYFLLALGVGISAKLIKGGGADFIALYNSGLYRVHGLGSLAGLMPYGDANAIVCDMVRPHDILYAMPTRTAIQQILTIQGHPKAQTILPQIKLLPVIAGVCATDPFRDLSVFLPHLRSLGFTGIQNFPTVGLIDGNFRQALEETGMSYNKEVEMIALADSLDFLTIPYVFTVEQAVDMTNAGADVIVVHFELTNQGSIGAKNAISIDDAAKVAQEIRDAVVNIREDIIVLVHGGPISTLETFKDIMKDTRGVHGLLGASTFERIPLDTTLPGTVKEFKELEVEKN</sequence>
<dbReference type="EMBL" id="WIQZ01000183">
    <property type="protein sequence ID" value="KAF3119257.1"/>
    <property type="molecule type" value="Genomic_DNA"/>
</dbReference>
<protein>
    <recommendedName>
        <fullName evidence="1">TIM-barrel domain-containing protein</fullName>
    </recommendedName>
</protein>
<feature type="domain" description="TIM-barrel" evidence="1">
    <location>
        <begin position="126"/>
        <end position="322"/>
    </location>
</feature>
<dbReference type="InterPro" id="IPR013785">
    <property type="entry name" value="Aldolase_TIM"/>
</dbReference>
<dbReference type="InterPro" id="IPR009215">
    <property type="entry name" value="TIM-br_IGPS-like"/>
</dbReference>